<organism evidence="2 3">
    <name type="scientific">miscellaneous Crenarchaeota group-1 archaeon SG8-32-3</name>
    <dbReference type="NCBI Taxonomy" id="1685125"/>
    <lineage>
        <taxon>Archaea</taxon>
        <taxon>Candidatus Bathyarchaeota</taxon>
        <taxon>MCG-1</taxon>
    </lineage>
</organism>
<dbReference type="PANTHER" id="PTHR48475">
    <property type="entry name" value="RIBONUCLEASE H"/>
    <property type="match status" value="1"/>
</dbReference>
<dbReference type="InterPro" id="IPR036397">
    <property type="entry name" value="RNaseH_sf"/>
</dbReference>
<comment type="caution">
    <text evidence="2">The sequence shown here is derived from an EMBL/GenBank/DDBJ whole genome shotgun (WGS) entry which is preliminary data.</text>
</comment>
<dbReference type="GO" id="GO:0004523">
    <property type="term" value="F:RNA-DNA hybrid ribonuclease activity"/>
    <property type="evidence" value="ECO:0007669"/>
    <property type="project" value="InterPro"/>
</dbReference>
<evidence type="ECO:0000259" key="1">
    <source>
        <dbReference type="PROSITE" id="PS50879"/>
    </source>
</evidence>
<dbReference type="InterPro" id="IPR002156">
    <property type="entry name" value="RNaseH_domain"/>
</dbReference>
<evidence type="ECO:0000313" key="3">
    <source>
        <dbReference type="Proteomes" id="UP000054016"/>
    </source>
</evidence>
<dbReference type="Gene3D" id="3.30.420.10">
    <property type="entry name" value="Ribonuclease H-like superfamily/Ribonuclease H"/>
    <property type="match status" value="1"/>
</dbReference>
<dbReference type="AlphaFoldDB" id="A0A0M0BS24"/>
<dbReference type="PATRIC" id="fig|1685125.3.peg.712"/>
<protein>
    <recommendedName>
        <fullName evidence="1">RNase H type-1 domain-containing protein</fullName>
    </recommendedName>
</protein>
<feature type="domain" description="RNase H type-1" evidence="1">
    <location>
        <begin position="1"/>
        <end position="134"/>
    </location>
</feature>
<dbReference type="PROSITE" id="PS50879">
    <property type="entry name" value="RNASE_H_1"/>
    <property type="match status" value="1"/>
</dbReference>
<dbReference type="CDD" id="cd09279">
    <property type="entry name" value="RNase_HI_like"/>
    <property type="match status" value="1"/>
</dbReference>
<dbReference type="SUPFAM" id="SSF53098">
    <property type="entry name" value="Ribonuclease H-like"/>
    <property type="match status" value="1"/>
</dbReference>
<gene>
    <name evidence="2" type="ORF">AC478_02915</name>
</gene>
<sequence>MPKQLFIFSDGGARGNPGPAAIGFLILSKNGKVLKTKSRYLGSRTNNQAEYEALIMALESAAELHAEEVTCHLDSQLVAKQVTGEYRVKNSELRQLWRKVQELRKTIKKTSFISVPRTNLHIQKADALVNEALDQELI</sequence>
<dbReference type="PANTHER" id="PTHR48475:SF1">
    <property type="entry name" value="RNASE H TYPE-1 DOMAIN-CONTAINING PROTEIN"/>
    <property type="match status" value="1"/>
</dbReference>
<dbReference type="Proteomes" id="UP000054016">
    <property type="component" value="Unassembled WGS sequence"/>
</dbReference>
<accession>A0A0M0BS24</accession>
<dbReference type="GO" id="GO:0003676">
    <property type="term" value="F:nucleic acid binding"/>
    <property type="evidence" value="ECO:0007669"/>
    <property type="project" value="InterPro"/>
</dbReference>
<dbReference type="InterPro" id="IPR012337">
    <property type="entry name" value="RNaseH-like_sf"/>
</dbReference>
<evidence type="ECO:0000313" key="2">
    <source>
        <dbReference type="EMBL" id="KON31392.1"/>
    </source>
</evidence>
<name>A0A0M0BS24_9ARCH</name>
<reference evidence="3" key="1">
    <citation type="submission" date="2015-06" db="EMBL/GenBank/DDBJ databases">
        <title>New insights into the roles of widespread benthic archaea in carbon and nitrogen cycling.</title>
        <authorList>
            <person name="Lazar C.S."/>
            <person name="Baker B.J."/>
            <person name="Seitz K.W."/>
            <person name="Hyde A.S."/>
            <person name="Dick G.J."/>
            <person name="Hinrichs K.-U."/>
            <person name="Teske A.P."/>
        </authorList>
    </citation>
    <scope>NUCLEOTIDE SEQUENCE [LARGE SCALE GENOMIC DNA]</scope>
</reference>
<dbReference type="EMBL" id="LFWV01000036">
    <property type="protein sequence ID" value="KON31392.1"/>
    <property type="molecule type" value="Genomic_DNA"/>
</dbReference>
<dbReference type="Pfam" id="PF13456">
    <property type="entry name" value="RVT_3"/>
    <property type="match status" value="1"/>
</dbReference>
<proteinExistence type="predicted"/>